<gene>
    <name evidence="1" type="ORF">V1525DRAFT_402347</name>
</gene>
<comment type="caution">
    <text evidence="1">The sequence shown here is derived from an EMBL/GenBank/DDBJ whole genome shotgun (WGS) entry which is preliminary data.</text>
</comment>
<organism evidence="1 2">
    <name type="scientific">Lipomyces kononenkoae</name>
    <name type="common">Yeast</name>
    <dbReference type="NCBI Taxonomy" id="34357"/>
    <lineage>
        <taxon>Eukaryota</taxon>
        <taxon>Fungi</taxon>
        <taxon>Dikarya</taxon>
        <taxon>Ascomycota</taxon>
        <taxon>Saccharomycotina</taxon>
        <taxon>Lipomycetes</taxon>
        <taxon>Lipomycetales</taxon>
        <taxon>Lipomycetaceae</taxon>
        <taxon>Lipomyces</taxon>
    </lineage>
</organism>
<proteinExistence type="predicted"/>
<accession>A0ACC3T3F3</accession>
<keyword evidence="2" id="KW-1185">Reference proteome</keyword>
<dbReference type="EMBL" id="MU971361">
    <property type="protein sequence ID" value="KAK9238070.1"/>
    <property type="molecule type" value="Genomic_DNA"/>
</dbReference>
<dbReference type="Proteomes" id="UP001433508">
    <property type="component" value="Unassembled WGS sequence"/>
</dbReference>
<reference evidence="2" key="1">
    <citation type="journal article" date="2024" name="Front. Bioeng. Biotechnol.">
        <title>Genome-scale model development and genomic sequencing of the oleaginous clade Lipomyces.</title>
        <authorList>
            <person name="Czajka J.J."/>
            <person name="Han Y."/>
            <person name="Kim J."/>
            <person name="Mondo S.J."/>
            <person name="Hofstad B.A."/>
            <person name="Robles A."/>
            <person name="Haridas S."/>
            <person name="Riley R."/>
            <person name="LaButti K."/>
            <person name="Pangilinan J."/>
            <person name="Andreopoulos W."/>
            <person name="Lipzen A."/>
            <person name="Yan J."/>
            <person name="Wang M."/>
            <person name="Ng V."/>
            <person name="Grigoriev I.V."/>
            <person name="Spatafora J.W."/>
            <person name="Magnuson J.K."/>
            <person name="Baker S.E."/>
            <person name="Pomraning K.R."/>
        </authorList>
    </citation>
    <scope>NUCLEOTIDE SEQUENCE [LARGE SCALE GENOMIC DNA]</scope>
    <source>
        <strain evidence="2">CBS 7786</strain>
    </source>
</reference>
<protein>
    <submittedName>
        <fullName evidence="1">Uncharacterized protein</fullName>
    </submittedName>
</protein>
<sequence length="1134" mass="124704">MAQVFAAGHEKQQPQVVYPHHAVNHHQAYHMPYANGSSGVVIPPGTYLPGTPLVVGSHNVTIERYLSEGGFAHVYVVRLDRKVNGTEAAVLKRVAVPDKESLGTLRTEVDTMRRLKGHRHVVSYIDSHASHLKSGGYEVFLLMEYCSGGGLIDLMNTRLQDRFTEAEILKIFSDIVEGVACMHYLEPPLIHRDLKVENVLISANGTCKVCDFGSSSVVTGPGMTGQECRMMEDDIQRHTTMQYRSPEMVDVYRRLPIDEKSDVWALGVLLYKLCYYTTPFEEQGQLAILNATFKFPPHPQYSERIKRLISVMLRENPRDRPNIYLVLKEVCSMRGVDVPIKDKYTHGHDEDRRRMPPPVAVTAKSHTPGSVNVIKSEKPIIQKQKIPEITPMRRGRLPPPSQQRMPNSIQQPSNTRPQPVHSDSESNQRPSYLPPPSPSPSPPATADIDDADAAISNRFPSIDIINLRPTPRRRPSQYSQDNSPDRSRRSFDQSRPSFESDRSLSGVSISSLKQPQPQRPVNVSTGSVVSPEIVQRREFSGSRHARSQSSYPVTTTDEILHSASISRPSSRADGVPIRAPSRGITPSWSRRPSAEINAASRSSSFLFPRRSPSASSNSGRGRPVSMFLDSSIDFLRSIGSRSGPASPTGSVHSTFESSLHPSATGEPHITTDHVESNVEFLKSLDTGGSRVSDFAPVSAAPPADGRIEQQGLGLGTTVYKHGKKPSLSAKLSGKFGDAFKKFEQQPAESERRAPSPDKKKDSFKLGRTSSGKFFRRNAFGGKRAQSPPDHLETKARVISVANTGTTATTASWEVKSDEVPSPVREAIERRVSSHDQKRDKEEPNEERAPRLPARPASDLPPATGTARPSIDTETTVNLADSASSVLPDKPSVPAKSPTMVAKPEPTVAVGHRRPRATSIQNRVQQLLAQSQSTPPRTASGYGHYTDNGELQGDSVAIGESPEQISDFHEEGSGSSKEFDEAKFLTDARQKTHYRSYSQIPRNSNSERSQSQSSERSKSHLPPHLRHGHASHKSDVGSIAMQGKPSPPPKPVQLQSASSPKRMQNPLMSLPSIQRRDSVGDSDWQVAFNKRYPSLSGLEQVEVKIRDMDLNTEGTDAGGSSPASSSRRRRVEGKA</sequence>
<evidence type="ECO:0000313" key="1">
    <source>
        <dbReference type="EMBL" id="KAK9238070.1"/>
    </source>
</evidence>
<name>A0ACC3T3F3_LIPKO</name>
<evidence type="ECO:0000313" key="2">
    <source>
        <dbReference type="Proteomes" id="UP001433508"/>
    </source>
</evidence>